<feature type="compositionally biased region" description="Polar residues" evidence="1">
    <location>
        <begin position="522"/>
        <end position="531"/>
    </location>
</feature>
<dbReference type="AlphaFoldDB" id="A0AAD8FTB7"/>
<feature type="compositionally biased region" description="Polar residues" evidence="1">
    <location>
        <begin position="16"/>
        <end position="27"/>
    </location>
</feature>
<dbReference type="PANTHER" id="PTHR35674:SF1">
    <property type="entry name" value="CDNA SEQUENCE CK137956"/>
    <property type="match status" value="1"/>
</dbReference>
<evidence type="ECO:0000256" key="1">
    <source>
        <dbReference type="SAM" id="MobiDB-lite"/>
    </source>
</evidence>
<accession>A0AAD8FTB7</accession>
<feature type="region of interest" description="Disordered" evidence="1">
    <location>
        <begin position="150"/>
        <end position="191"/>
    </location>
</feature>
<dbReference type="EMBL" id="JAGXEW010000043">
    <property type="protein sequence ID" value="KAK1153091.1"/>
    <property type="molecule type" value="Genomic_DNA"/>
</dbReference>
<feature type="region of interest" description="Disordered" evidence="1">
    <location>
        <begin position="488"/>
        <end position="547"/>
    </location>
</feature>
<protein>
    <submittedName>
        <fullName evidence="2">Uncharacterized protein</fullName>
    </submittedName>
</protein>
<feature type="compositionally biased region" description="Low complexity" evidence="1">
    <location>
        <begin position="169"/>
        <end position="186"/>
    </location>
</feature>
<feature type="compositionally biased region" description="Polar residues" evidence="1">
    <location>
        <begin position="90"/>
        <end position="113"/>
    </location>
</feature>
<reference evidence="2" key="1">
    <citation type="submission" date="2022-02" db="EMBL/GenBank/DDBJ databases">
        <title>Atlantic sturgeon de novo genome assembly.</title>
        <authorList>
            <person name="Stock M."/>
            <person name="Klopp C."/>
            <person name="Guiguen Y."/>
            <person name="Cabau C."/>
            <person name="Parinello H."/>
            <person name="Santidrian Yebra-Pimentel E."/>
            <person name="Kuhl H."/>
            <person name="Dirks R.P."/>
            <person name="Guessner J."/>
            <person name="Wuertz S."/>
            <person name="Du K."/>
            <person name="Schartl M."/>
        </authorList>
    </citation>
    <scope>NUCLEOTIDE SEQUENCE</scope>
    <source>
        <strain evidence="2">STURGEONOMICS-FGT-2020</strain>
        <tissue evidence="2">Whole blood</tissue>
    </source>
</reference>
<feature type="region of interest" description="Disordered" evidence="1">
    <location>
        <begin position="1"/>
        <end position="45"/>
    </location>
</feature>
<gene>
    <name evidence="2" type="ORF">AOXY_G30429</name>
</gene>
<feature type="compositionally biased region" description="Low complexity" evidence="1">
    <location>
        <begin position="532"/>
        <end position="544"/>
    </location>
</feature>
<sequence length="561" mass="60940">MVQQEYLSLVEEFTSHADSQGSQNPQERQAERDCPPTGTSLTLAAEEVRRNIEKYLRSVIRGIECTQQKSRGSGAQGAPVPDSAIHPPSQCRSQPATATPSPSVLNSEVSQLLSEFPRETSETVQAPDNTMGLVEAKLIRDFLQNSIFRSGSCSETGNSGGRDQRGSGSACSASPITTPTPSPAEAQDSEKTPKLLPVFSRLHTPEKQRNGLPQCIAESALKTVGKHILITKETLAEFRLHMSNTSLFGGACQGQDIPVPCKPSPASSLNPGSPAVARVPAQIRQASLAPQLLPWKKDPNVLSKASDRFGATSSGSGFGQDCTRKQIAQPEKGLHYEFLDNVRRPDGQAAVSCRVVHTRGPPESIPACAAEESRMCCPDRRLCSLASEHRSTLKYTGKTFIPGSVAGIVSRTPLMSCQPPPHNPPGFSPYQNCFQQQHRAQTHYQQALNSQAGYHARRQVNHFPYPQMTQSLIYPPCFGFLPMVQPYQQGPGSKPPGSNQDPSGMAGDGPQYLYQPPYRYSSPHSRNMYNHNNSSSSSSSSSSNQPYFTSNTNGRVFFHCV</sequence>
<evidence type="ECO:0000313" key="2">
    <source>
        <dbReference type="EMBL" id="KAK1153091.1"/>
    </source>
</evidence>
<organism evidence="2 3">
    <name type="scientific">Acipenser oxyrinchus oxyrinchus</name>
    <dbReference type="NCBI Taxonomy" id="40147"/>
    <lineage>
        <taxon>Eukaryota</taxon>
        <taxon>Metazoa</taxon>
        <taxon>Chordata</taxon>
        <taxon>Craniata</taxon>
        <taxon>Vertebrata</taxon>
        <taxon>Euteleostomi</taxon>
        <taxon>Actinopterygii</taxon>
        <taxon>Chondrostei</taxon>
        <taxon>Acipenseriformes</taxon>
        <taxon>Acipenseridae</taxon>
        <taxon>Acipenser</taxon>
    </lineage>
</organism>
<comment type="caution">
    <text evidence="2">The sequence shown here is derived from an EMBL/GenBank/DDBJ whole genome shotgun (WGS) entry which is preliminary data.</text>
</comment>
<dbReference type="PANTHER" id="PTHR35674">
    <property type="entry name" value="CDNA SEQUENCE CK137956"/>
    <property type="match status" value="1"/>
</dbReference>
<dbReference type="InterPro" id="IPR031496">
    <property type="entry name" value="DUF4688"/>
</dbReference>
<feature type="region of interest" description="Disordered" evidence="1">
    <location>
        <begin position="66"/>
        <end position="127"/>
    </location>
</feature>
<feature type="compositionally biased region" description="Polar residues" evidence="1">
    <location>
        <begin position="488"/>
        <end position="502"/>
    </location>
</feature>
<evidence type="ECO:0000313" key="3">
    <source>
        <dbReference type="Proteomes" id="UP001230051"/>
    </source>
</evidence>
<dbReference type="Proteomes" id="UP001230051">
    <property type="component" value="Unassembled WGS sequence"/>
</dbReference>
<dbReference type="Pfam" id="PF15752">
    <property type="entry name" value="DUF4688"/>
    <property type="match status" value="2"/>
</dbReference>
<proteinExistence type="predicted"/>
<keyword evidence="3" id="KW-1185">Reference proteome</keyword>
<name>A0AAD8FTB7_ACIOX</name>